<dbReference type="PROSITE" id="PS51935">
    <property type="entry name" value="NLPC_P60"/>
    <property type="match status" value="1"/>
</dbReference>
<dbReference type="Proteomes" id="UP000184212">
    <property type="component" value="Unassembled WGS sequence"/>
</dbReference>
<reference evidence="6 7" key="1">
    <citation type="submission" date="2016-11" db="EMBL/GenBank/DDBJ databases">
        <authorList>
            <person name="Jaros S."/>
            <person name="Januszkiewicz K."/>
            <person name="Wedrychowicz H."/>
        </authorList>
    </citation>
    <scope>NUCLEOTIDE SEQUENCE [LARGE SCALE GENOMIC DNA]</scope>
    <source>
        <strain evidence="6 7">DSM 24574</strain>
    </source>
</reference>
<organism evidence="6 7">
    <name type="scientific">Chryseolinea serpens</name>
    <dbReference type="NCBI Taxonomy" id="947013"/>
    <lineage>
        <taxon>Bacteria</taxon>
        <taxon>Pseudomonadati</taxon>
        <taxon>Bacteroidota</taxon>
        <taxon>Cytophagia</taxon>
        <taxon>Cytophagales</taxon>
        <taxon>Fulvivirgaceae</taxon>
        <taxon>Chryseolinea</taxon>
    </lineage>
</organism>
<dbReference type="GO" id="GO:0006508">
    <property type="term" value="P:proteolysis"/>
    <property type="evidence" value="ECO:0007669"/>
    <property type="project" value="UniProtKB-KW"/>
</dbReference>
<dbReference type="SUPFAM" id="SSF54001">
    <property type="entry name" value="Cysteine proteinases"/>
    <property type="match status" value="1"/>
</dbReference>
<name>A0A1M5RFC3_9BACT</name>
<dbReference type="OrthoDB" id="9807055at2"/>
<dbReference type="EMBL" id="FQWQ01000002">
    <property type="protein sequence ID" value="SHH24971.1"/>
    <property type="molecule type" value="Genomic_DNA"/>
</dbReference>
<protein>
    <submittedName>
        <fullName evidence="6">NlpC/P60 family protein</fullName>
    </submittedName>
</protein>
<dbReference type="Pfam" id="PF00877">
    <property type="entry name" value="NLPC_P60"/>
    <property type="match status" value="1"/>
</dbReference>
<evidence type="ECO:0000256" key="4">
    <source>
        <dbReference type="ARBA" id="ARBA00022807"/>
    </source>
</evidence>
<keyword evidence="3" id="KW-0378">Hydrolase</keyword>
<keyword evidence="2" id="KW-0645">Protease</keyword>
<keyword evidence="7" id="KW-1185">Reference proteome</keyword>
<accession>A0A1M5RFC3</accession>
<evidence type="ECO:0000256" key="3">
    <source>
        <dbReference type="ARBA" id="ARBA00022801"/>
    </source>
</evidence>
<evidence type="ECO:0000256" key="1">
    <source>
        <dbReference type="ARBA" id="ARBA00007074"/>
    </source>
</evidence>
<dbReference type="GO" id="GO:0008234">
    <property type="term" value="F:cysteine-type peptidase activity"/>
    <property type="evidence" value="ECO:0007669"/>
    <property type="project" value="UniProtKB-KW"/>
</dbReference>
<evidence type="ECO:0000259" key="5">
    <source>
        <dbReference type="PROSITE" id="PS51935"/>
    </source>
</evidence>
<dbReference type="STRING" id="947013.SAMN04488109_3363"/>
<dbReference type="AlphaFoldDB" id="A0A1M5RFC3"/>
<evidence type="ECO:0000313" key="7">
    <source>
        <dbReference type="Proteomes" id="UP000184212"/>
    </source>
</evidence>
<proteinExistence type="inferred from homology"/>
<dbReference type="PANTHER" id="PTHR47053">
    <property type="entry name" value="MUREIN DD-ENDOPEPTIDASE MEPH-RELATED"/>
    <property type="match status" value="1"/>
</dbReference>
<dbReference type="InterPro" id="IPR038765">
    <property type="entry name" value="Papain-like_cys_pep_sf"/>
</dbReference>
<dbReference type="InterPro" id="IPR051202">
    <property type="entry name" value="Peptidase_C40"/>
</dbReference>
<dbReference type="PANTHER" id="PTHR47053:SF1">
    <property type="entry name" value="MUREIN DD-ENDOPEPTIDASE MEPH-RELATED"/>
    <property type="match status" value="1"/>
</dbReference>
<evidence type="ECO:0000256" key="2">
    <source>
        <dbReference type="ARBA" id="ARBA00022670"/>
    </source>
</evidence>
<dbReference type="Gene3D" id="3.90.1720.10">
    <property type="entry name" value="endopeptidase domain like (from Nostoc punctiforme)"/>
    <property type="match status" value="1"/>
</dbReference>
<dbReference type="RefSeq" id="WP_073136170.1">
    <property type="nucleotide sequence ID" value="NZ_FQWQ01000002.1"/>
</dbReference>
<comment type="similarity">
    <text evidence="1">Belongs to the peptidase C40 family.</text>
</comment>
<evidence type="ECO:0000313" key="6">
    <source>
        <dbReference type="EMBL" id="SHH24971.1"/>
    </source>
</evidence>
<gene>
    <name evidence="6" type="ORF">SAMN04488109_3363</name>
</gene>
<keyword evidence="4" id="KW-0788">Thiol protease</keyword>
<sequence>MLKVLVIHIFLPVLSFFPPVKNRHQHLLTLATNGHYKLADTLGAPSVKPAESDIAKRKAEDLITFAQTLKGTPYKYACSDPKKGFDCSGFVQYVFHHFNIQVPRSSIAFTNVGKTVDLKSAQPGDLILFTGTNKKVRKVGHVGIVIQASDTIRFIHSSSGKSWGVNETTLGAHYKARFIKVVRLLE</sequence>
<dbReference type="InterPro" id="IPR000064">
    <property type="entry name" value="NLP_P60_dom"/>
</dbReference>
<feature type="domain" description="NlpC/P60" evidence="5">
    <location>
        <begin position="56"/>
        <end position="185"/>
    </location>
</feature>